<evidence type="ECO:0000313" key="1">
    <source>
        <dbReference type="EMBL" id="GER50064.1"/>
    </source>
</evidence>
<dbReference type="AlphaFoldDB" id="A0A5A7R0Z7"/>
<gene>
    <name evidence="1" type="ORF">STAS_27343</name>
</gene>
<sequence length="119" mass="13307">MVKRAWFRYGGAELLGRWRWVIDDNMELTPPPCDVPGIENSLFNGSNVGVKNSELQILKCSYGLNKLSRPSSRQNLNQSIETQYLNLHISQARLALGCLSLETLTKVEPAEAAAQMMGR</sequence>
<accession>A0A5A7R0Z7</accession>
<proteinExistence type="predicted"/>
<name>A0A5A7R0Z7_STRAF</name>
<protein>
    <submittedName>
        <fullName evidence="1">Beta-galactosidase 3</fullName>
    </submittedName>
</protein>
<organism evidence="1 2">
    <name type="scientific">Striga asiatica</name>
    <name type="common">Asiatic witchweed</name>
    <name type="synonym">Buchnera asiatica</name>
    <dbReference type="NCBI Taxonomy" id="4170"/>
    <lineage>
        <taxon>Eukaryota</taxon>
        <taxon>Viridiplantae</taxon>
        <taxon>Streptophyta</taxon>
        <taxon>Embryophyta</taxon>
        <taxon>Tracheophyta</taxon>
        <taxon>Spermatophyta</taxon>
        <taxon>Magnoliopsida</taxon>
        <taxon>eudicotyledons</taxon>
        <taxon>Gunneridae</taxon>
        <taxon>Pentapetalae</taxon>
        <taxon>asterids</taxon>
        <taxon>lamiids</taxon>
        <taxon>Lamiales</taxon>
        <taxon>Orobanchaceae</taxon>
        <taxon>Buchnereae</taxon>
        <taxon>Striga</taxon>
    </lineage>
</organism>
<dbReference type="EMBL" id="BKCP01009070">
    <property type="protein sequence ID" value="GER50064.1"/>
    <property type="molecule type" value="Genomic_DNA"/>
</dbReference>
<dbReference type="Proteomes" id="UP000325081">
    <property type="component" value="Unassembled WGS sequence"/>
</dbReference>
<evidence type="ECO:0000313" key="2">
    <source>
        <dbReference type="Proteomes" id="UP000325081"/>
    </source>
</evidence>
<reference evidence="2" key="1">
    <citation type="journal article" date="2019" name="Curr. Biol.">
        <title>Genome Sequence of Striga asiatica Provides Insight into the Evolution of Plant Parasitism.</title>
        <authorList>
            <person name="Yoshida S."/>
            <person name="Kim S."/>
            <person name="Wafula E.K."/>
            <person name="Tanskanen J."/>
            <person name="Kim Y.M."/>
            <person name="Honaas L."/>
            <person name="Yang Z."/>
            <person name="Spallek T."/>
            <person name="Conn C.E."/>
            <person name="Ichihashi Y."/>
            <person name="Cheong K."/>
            <person name="Cui S."/>
            <person name="Der J.P."/>
            <person name="Gundlach H."/>
            <person name="Jiao Y."/>
            <person name="Hori C."/>
            <person name="Ishida J.K."/>
            <person name="Kasahara H."/>
            <person name="Kiba T."/>
            <person name="Kim M.S."/>
            <person name="Koo N."/>
            <person name="Laohavisit A."/>
            <person name="Lee Y.H."/>
            <person name="Lumba S."/>
            <person name="McCourt P."/>
            <person name="Mortimer J.C."/>
            <person name="Mutuku J.M."/>
            <person name="Nomura T."/>
            <person name="Sasaki-Sekimoto Y."/>
            <person name="Seto Y."/>
            <person name="Wang Y."/>
            <person name="Wakatake T."/>
            <person name="Sakakibara H."/>
            <person name="Demura T."/>
            <person name="Yamaguchi S."/>
            <person name="Yoneyama K."/>
            <person name="Manabe R.I."/>
            <person name="Nelson D.C."/>
            <person name="Schulman A.H."/>
            <person name="Timko M.P."/>
            <person name="dePamphilis C.W."/>
            <person name="Choi D."/>
            <person name="Shirasu K."/>
        </authorList>
    </citation>
    <scope>NUCLEOTIDE SEQUENCE [LARGE SCALE GENOMIC DNA]</scope>
    <source>
        <strain evidence="2">cv. UVA1</strain>
    </source>
</reference>
<keyword evidence="2" id="KW-1185">Reference proteome</keyword>
<comment type="caution">
    <text evidence="1">The sequence shown here is derived from an EMBL/GenBank/DDBJ whole genome shotgun (WGS) entry which is preliminary data.</text>
</comment>